<name>A0A433PV07_9FUNG</name>
<dbReference type="AlphaFoldDB" id="A0A433PV07"/>
<gene>
    <name evidence="1" type="ORF">BC938DRAFT_475424</name>
</gene>
<organism evidence="1 2">
    <name type="scientific">Jimgerdemannia flammicorona</name>
    <dbReference type="NCBI Taxonomy" id="994334"/>
    <lineage>
        <taxon>Eukaryota</taxon>
        <taxon>Fungi</taxon>
        <taxon>Fungi incertae sedis</taxon>
        <taxon>Mucoromycota</taxon>
        <taxon>Mucoromycotina</taxon>
        <taxon>Endogonomycetes</taxon>
        <taxon>Endogonales</taxon>
        <taxon>Endogonaceae</taxon>
        <taxon>Jimgerdemannia</taxon>
    </lineage>
</organism>
<reference evidence="1 2" key="1">
    <citation type="journal article" date="2018" name="New Phytol.">
        <title>Phylogenomics of Endogonaceae and evolution of mycorrhizas within Mucoromycota.</title>
        <authorList>
            <person name="Chang Y."/>
            <person name="Desiro A."/>
            <person name="Na H."/>
            <person name="Sandor L."/>
            <person name="Lipzen A."/>
            <person name="Clum A."/>
            <person name="Barry K."/>
            <person name="Grigoriev I.V."/>
            <person name="Martin F.M."/>
            <person name="Stajich J.E."/>
            <person name="Smith M.E."/>
            <person name="Bonito G."/>
            <person name="Spatafora J.W."/>
        </authorList>
    </citation>
    <scope>NUCLEOTIDE SEQUENCE [LARGE SCALE GENOMIC DNA]</scope>
    <source>
        <strain evidence="1 2">AD002</strain>
    </source>
</reference>
<proteinExistence type="predicted"/>
<keyword evidence="2" id="KW-1185">Reference proteome</keyword>
<comment type="caution">
    <text evidence="1">The sequence shown here is derived from an EMBL/GenBank/DDBJ whole genome shotgun (WGS) entry which is preliminary data.</text>
</comment>
<dbReference type="Proteomes" id="UP000274822">
    <property type="component" value="Unassembled WGS sequence"/>
</dbReference>
<protein>
    <submittedName>
        <fullName evidence="1">Uncharacterized protein</fullName>
    </submittedName>
</protein>
<sequence length="70" mass="7681">MVIEDERDTGIEPPSAPGRCGEWRLECDRLWCCGNAGLYGGEDVAPWKALLYGTPLPECPRIGVGRCSWA</sequence>
<dbReference type="EMBL" id="RBNJ01020613">
    <property type="protein sequence ID" value="RUS21365.1"/>
    <property type="molecule type" value="Genomic_DNA"/>
</dbReference>
<evidence type="ECO:0000313" key="1">
    <source>
        <dbReference type="EMBL" id="RUS21365.1"/>
    </source>
</evidence>
<accession>A0A433PV07</accession>
<evidence type="ECO:0000313" key="2">
    <source>
        <dbReference type="Proteomes" id="UP000274822"/>
    </source>
</evidence>